<reference evidence="2" key="1">
    <citation type="journal article" date="2020" name="Nat. Commun.">
        <title>Genome sequence of the cluster root forming white lupin.</title>
        <authorList>
            <person name="Hufnagel B."/>
            <person name="Marques A."/>
            <person name="Soriano A."/>
            <person name="Marques L."/>
            <person name="Divol F."/>
            <person name="Doumas P."/>
            <person name="Sallet E."/>
            <person name="Mancinotti D."/>
            <person name="Carrere S."/>
            <person name="Marande W."/>
            <person name="Arribat S."/>
            <person name="Keller J."/>
            <person name="Huneau C."/>
            <person name="Blein T."/>
            <person name="Aime D."/>
            <person name="Laguerre M."/>
            <person name="Taylor J."/>
            <person name="Schubert V."/>
            <person name="Nelson M."/>
            <person name="Geu-Flores F."/>
            <person name="Crespi M."/>
            <person name="Gallardo-Guerrero K."/>
            <person name="Delaux P.-M."/>
            <person name="Salse J."/>
            <person name="Berges H."/>
            <person name="Guyot R."/>
            <person name="Gouzy J."/>
            <person name="Peret B."/>
        </authorList>
    </citation>
    <scope>NUCLEOTIDE SEQUENCE [LARGE SCALE GENOMIC DNA]</scope>
    <source>
        <strain evidence="2">cv. Amiga</strain>
    </source>
</reference>
<comment type="caution">
    <text evidence="1">The sequence shown here is derived from an EMBL/GenBank/DDBJ whole genome shotgun (WGS) entry which is preliminary data.</text>
</comment>
<keyword evidence="2" id="KW-1185">Reference proteome</keyword>
<dbReference type="EMBL" id="WOCE01000007">
    <property type="protein sequence ID" value="KAE9611015.1"/>
    <property type="molecule type" value="Genomic_DNA"/>
</dbReference>
<dbReference type="Proteomes" id="UP000447434">
    <property type="component" value="Chromosome 7"/>
</dbReference>
<proteinExistence type="predicted"/>
<protein>
    <submittedName>
        <fullName evidence="1">Uncharacterized protein</fullName>
    </submittedName>
</protein>
<evidence type="ECO:0000313" key="1">
    <source>
        <dbReference type="EMBL" id="KAE9611015.1"/>
    </source>
</evidence>
<accession>A0A6A4Q9X9</accession>
<name>A0A6A4Q9X9_LUPAL</name>
<evidence type="ECO:0000313" key="2">
    <source>
        <dbReference type="Proteomes" id="UP000447434"/>
    </source>
</evidence>
<gene>
    <name evidence="1" type="ORF">Lalb_Chr07g0193251</name>
</gene>
<sequence>MHIEFFRFTFFFFSMISYQTKRITNELFIFCNEQFFTCFMAWYERLLEQKPPLSLMNL</sequence>
<organism evidence="1 2">
    <name type="scientific">Lupinus albus</name>
    <name type="common">White lupine</name>
    <name type="synonym">Lupinus termis</name>
    <dbReference type="NCBI Taxonomy" id="3870"/>
    <lineage>
        <taxon>Eukaryota</taxon>
        <taxon>Viridiplantae</taxon>
        <taxon>Streptophyta</taxon>
        <taxon>Embryophyta</taxon>
        <taxon>Tracheophyta</taxon>
        <taxon>Spermatophyta</taxon>
        <taxon>Magnoliopsida</taxon>
        <taxon>eudicotyledons</taxon>
        <taxon>Gunneridae</taxon>
        <taxon>Pentapetalae</taxon>
        <taxon>rosids</taxon>
        <taxon>fabids</taxon>
        <taxon>Fabales</taxon>
        <taxon>Fabaceae</taxon>
        <taxon>Papilionoideae</taxon>
        <taxon>50 kb inversion clade</taxon>
        <taxon>genistoids sensu lato</taxon>
        <taxon>core genistoids</taxon>
        <taxon>Genisteae</taxon>
        <taxon>Lupinus</taxon>
    </lineage>
</organism>
<dbReference type="AlphaFoldDB" id="A0A6A4Q9X9"/>